<keyword evidence="3" id="KW-1185">Reference proteome</keyword>
<dbReference type="RefSeq" id="WP_377764551.1">
    <property type="nucleotide sequence ID" value="NZ_JBHRXY010000071.1"/>
</dbReference>
<proteinExistence type="predicted"/>
<feature type="region of interest" description="Disordered" evidence="1">
    <location>
        <begin position="44"/>
        <end position="76"/>
    </location>
</feature>
<evidence type="ECO:0000313" key="2">
    <source>
        <dbReference type="EMBL" id="MFC3632103.1"/>
    </source>
</evidence>
<feature type="compositionally biased region" description="Polar residues" evidence="1">
    <location>
        <begin position="16"/>
        <end position="25"/>
    </location>
</feature>
<evidence type="ECO:0000313" key="3">
    <source>
        <dbReference type="Proteomes" id="UP001595539"/>
    </source>
</evidence>
<reference evidence="3" key="1">
    <citation type="journal article" date="2019" name="Int. J. Syst. Evol. Microbiol.">
        <title>The Global Catalogue of Microorganisms (GCM) 10K type strain sequencing project: providing services to taxonomists for standard genome sequencing and annotation.</title>
        <authorList>
            <consortium name="The Broad Institute Genomics Platform"/>
            <consortium name="The Broad Institute Genome Sequencing Center for Infectious Disease"/>
            <person name="Wu L."/>
            <person name="Ma J."/>
        </authorList>
    </citation>
    <scope>NUCLEOTIDE SEQUENCE [LARGE SCALE GENOMIC DNA]</scope>
    <source>
        <strain evidence="3">KCTC 42473</strain>
    </source>
</reference>
<feature type="region of interest" description="Disordered" evidence="1">
    <location>
        <begin position="1"/>
        <end position="25"/>
    </location>
</feature>
<sequence length="76" mass="8129">HHRGRRINLSGERGSPISSRFVQQSPADPRAIFTAAGKAQQAADWMHAQQPALTPPGAPDEPEDGHPWSPVVVGTV</sequence>
<dbReference type="EMBL" id="JBHRXY010000071">
    <property type="protein sequence ID" value="MFC3632103.1"/>
    <property type="molecule type" value="Genomic_DNA"/>
</dbReference>
<accession>A0ABV7UAU4</accession>
<feature type="non-terminal residue" evidence="2">
    <location>
        <position position="1"/>
    </location>
</feature>
<comment type="caution">
    <text evidence="2">The sequence shown here is derived from an EMBL/GenBank/DDBJ whole genome shotgun (WGS) entry which is preliminary data.</text>
</comment>
<dbReference type="Proteomes" id="UP001595539">
    <property type="component" value="Unassembled WGS sequence"/>
</dbReference>
<gene>
    <name evidence="2" type="ORF">ACFOM8_22085</name>
</gene>
<protein>
    <submittedName>
        <fullName evidence="2">Uncharacterized protein</fullName>
    </submittedName>
</protein>
<evidence type="ECO:0000256" key="1">
    <source>
        <dbReference type="SAM" id="MobiDB-lite"/>
    </source>
</evidence>
<name>A0ABV7UAU4_9RHOB</name>
<organism evidence="2 3">
    <name type="scientific">Paracoccus angustae</name>
    <dbReference type="NCBI Taxonomy" id="1671480"/>
    <lineage>
        <taxon>Bacteria</taxon>
        <taxon>Pseudomonadati</taxon>
        <taxon>Pseudomonadota</taxon>
        <taxon>Alphaproteobacteria</taxon>
        <taxon>Rhodobacterales</taxon>
        <taxon>Paracoccaceae</taxon>
        <taxon>Paracoccus</taxon>
    </lineage>
</organism>